<dbReference type="InterPro" id="IPR036010">
    <property type="entry name" value="2Fe-2S_ferredoxin-like_sf"/>
</dbReference>
<name>A0ABX8B1Y2_9BACT</name>
<protein>
    <submittedName>
        <fullName evidence="3">2Fe-2S iron-sulfur cluster binding domain-containing protein</fullName>
    </submittedName>
</protein>
<dbReference type="InterPro" id="IPR001041">
    <property type="entry name" value="2Fe-2S_ferredoxin-type"/>
</dbReference>
<evidence type="ECO:0000313" key="4">
    <source>
        <dbReference type="Proteomes" id="UP000677668"/>
    </source>
</evidence>
<feature type="compositionally biased region" description="Low complexity" evidence="1">
    <location>
        <begin position="191"/>
        <end position="215"/>
    </location>
</feature>
<feature type="domain" description="2Fe-2S ferredoxin-type" evidence="2">
    <location>
        <begin position="2"/>
        <end position="97"/>
    </location>
</feature>
<organism evidence="3 4">
    <name type="scientific">Chloracidobacterium sp. N</name>
    <dbReference type="NCBI Taxonomy" id="2821540"/>
    <lineage>
        <taxon>Bacteria</taxon>
        <taxon>Pseudomonadati</taxon>
        <taxon>Acidobacteriota</taxon>
        <taxon>Terriglobia</taxon>
        <taxon>Terriglobales</taxon>
        <taxon>Acidobacteriaceae</taxon>
        <taxon>Chloracidobacterium</taxon>
        <taxon>Chloracidobacterium aggregatum</taxon>
    </lineage>
</organism>
<dbReference type="Proteomes" id="UP000677668">
    <property type="component" value="Chromosome 1"/>
</dbReference>
<evidence type="ECO:0000259" key="2">
    <source>
        <dbReference type="PROSITE" id="PS51085"/>
    </source>
</evidence>
<dbReference type="Gene3D" id="3.10.20.30">
    <property type="match status" value="1"/>
</dbReference>
<feature type="compositionally biased region" description="Basic and acidic residues" evidence="1">
    <location>
        <begin position="236"/>
        <end position="262"/>
    </location>
</feature>
<reference evidence="3 4" key="1">
    <citation type="submission" date="2021-03" db="EMBL/GenBank/DDBJ databases">
        <title>Genomic and phenotypic characterization of Chloracidobacterium isolates provides evidence for multiple species.</title>
        <authorList>
            <person name="Saini M.K."/>
            <person name="Costas A.M.G."/>
            <person name="Tank M."/>
            <person name="Bryant D.A."/>
        </authorList>
    </citation>
    <scope>NUCLEOTIDE SEQUENCE [LARGE SCALE GENOMIC DNA]</scope>
    <source>
        <strain evidence="3 4">N</strain>
    </source>
</reference>
<evidence type="ECO:0000313" key="3">
    <source>
        <dbReference type="EMBL" id="QUV93750.1"/>
    </source>
</evidence>
<proteinExistence type="predicted"/>
<sequence length="278" mass="29140">MPTVTFQPSGQKVEVAPGTTLLSAAQQSGQPLLHFCGGHGICQTCEIRVDASMAAALSEPDAKERRWFDPGDLAAGRRLACCAQVQKDLTVTLPAAKRLDIATQFEKLTFSEGLQLWFRMVAAASEDFLNHARHGYAAVLNGLETVQEKGVAELPTLTAQFVNASLTSGILAFEAVATGMARSMSGFAASPASATAPAASPAPTAATSPRPTPKAAEGESGPETKTSEARPVAMEVKPRPRPGSETRSAGETRSRSETRPGSETRSGTEPPKPGDRQP</sequence>
<keyword evidence="4" id="KW-1185">Reference proteome</keyword>
<dbReference type="SUPFAM" id="SSF54292">
    <property type="entry name" value="2Fe-2S ferredoxin-like"/>
    <property type="match status" value="1"/>
</dbReference>
<dbReference type="InterPro" id="IPR012675">
    <property type="entry name" value="Beta-grasp_dom_sf"/>
</dbReference>
<dbReference type="PROSITE" id="PS51085">
    <property type="entry name" value="2FE2S_FER_2"/>
    <property type="match status" value="1"/>
</dbReference>
<dbReference type="CDD" id="cd00207">
    <property type="entry name" value="fer2"/>
    <property type="match status" value="1"/>
</dbReference>
<accession>A0ABX8B1Y2</accession>
<evidence type="ECO:0000256" key="1">
    <source>
        <dbReference type="SAM" id="MobiDB-lite"/>
    </source>
</evidence>
<feature type="region of interest" description="Disordered" evidence="1">
    <location>
        <begin position="191"/>
        <end position="278"/>
    </location>
</feature>
<dbReference type="RefSeq" id="WP_211422100.1">
    <property type="nucleotide sequence ID" value="NZ_CP072642.1"/>
</dbReference>
<dbReference type="Pfam" id="PF00111">
    <property type="entry name" value="Fer2"/>
    <property type="match status" value="1"/>
</dbReference>
<dbReference type="EMBL" id="CP072642">
    <property type="protein sequence ID" value="QUV93750.1"/>
    <property type="molecule type" value="Genomic_DNA"/>
</dbReference>
<gene>
    <name evidence="3" type="ORF">J8C05_10325</name>
</gene>